<keyword evidence="6" id="KW-1185">Reference proteome</keyword>
<reference evidence="3 6" key="3">
    <citation type="journal article" date="2019" name="Appl. Microbiol. Biotechnol.">
        <title>Uncovering carbohydrate metabolism through a genotype-phenotype association study of 56 lactic acid bacteria genomes.</title>
        <authorList>
            <person name="Buron-Moles G."/>
            <person name="Chailyan A."/>
            <person name="Dolejs I."/>
            <person name="Forster J."/>
            <person name="Miks M.H."/>
        </authorList>
    </citation>
    <scope>NUCLEOTIDE SEQUENCE [LARGE SCALE GENOMIC DNA]</scope>
    <source>
        <strain evidence="3 6">DSM 10551</strain>
    </source>
</reference>
<sequence length="77" mass="9011">MKKTELNQPLKVYKQGELTVITLPQSFDIPIGQEFYATKQDSGAIVLTPQVEDYFTSDKYNFRQSESYRPEGKEWRC</sequence>
<organism evidence="2 5">
    <name type="scientific">Lentilactobacillus parakefiri</name>
    <dbReference type="NCBI Taxonomy" id="152332"/>
    <lineage>
        <taxon>Bacteria</taxon>
        <taxon>Bacillati</taxon>
        <taxon>Bacillota</taxon>
        <taxon>Bacilli</taxon>
        <taxon>Lactobacillales</taxon>
        <taxon>Lactobacillaceae</taxon>
        <taxon>Lentilactobacillus</taxon>
    </lineage>
</organism>
<name>A0A269Y791_9LACO</name>
<dbReference type="Proteomes" id="UP000294668">
    <property type="component" value="Unassembled WGS sequence"/>
</dbReference>
<dbReference type="NCBIfam" id="NF047400">
    <property type="entry name" value="MazE_PemI_antitoxin"/>
    <property type="match status" value="1"/>
</dbReference>
<comment type="caution">
    <text evidence="2">The sequence shown here is derived from an EMBL/GenBank/DDBJ whole genome shotgun (WGS) entry which is preliminary data.</text>
</comment>
<evidence type="ECO:0000313" key="4">
    <source>
        <dbReference type="Proteomes" id="UP000214739"/>
    </source>
</evidence>
<dbReference type="Proteomes" id="UP000216802">
    <property type="component" value="Unassembled WGS sequence"/>
</dbReference>
<evidence type="ECO:0000313" key="2">
    <source>
        <dbReference type="EMBL" id="PAK81417.1"/>
    </source>
</evidence>
<protein>
    <submittedName>
        <fullName evidence="1">Toxin-antitoxin addiction module regulator MazE</fullName>
    </submittedName>
</protein>
<reference evidence="2 5" key="2">
    <citation type="submission" date="2017-04" db="EMBL/GenBank/DDBJ databases">
        <title>Kefir bacterial isolates.</title>
        <authorList>
            <person name="Kim Y."/>
            <person name="Blasche S."/>
            <person name="Patil K.R."/>
        </authorList>
    </citation>
    <scope>NUCLEOTIDE SEQUENCE [LARGE SCALE GENOMIC DNA]</scope>
    <source>
        <strain evidence="2 5">OG2</strain>
    </source>
</reference>
<proteinExistence type="predicted"/>
<gene>
    <name evidence="1" type="primary">mazE</name>
    <name evidence="2" type="ORF">B8W98_07780</name>
    <name evidence="3" type="ORF">C5L28_000807</name>
    <name evidence="1" type="ORF">LPKJCM_01288</name>
</gene>
<reference evidence="3" key="4">
    <citation type="submission" date="2019-02" db="EMBL/GenBank/DDBJ databases">
        <authorList>
            <person name="Buron G."/>
            <person name="Chaylann A."/>
            <person name="Dolejs I."/>
            <person name="Forster J."/>
            <person name="Miks M.H."/>
        </authorList>
    </citation>
    <scope>NUCLEOTIDE SEQUENCE</scope>
    <source>
        <strain evidence="3">DSM 10551</strain>
    </source>
</reference>
<accession>A0A269Y791</accession>
<dbReference type="AlphaFoldDB" id="A0A269Y791"/>
<dbReference type="EMBL" id="BDGB01000060">
    <property type="protein sequence ID" value="GAW72178.1"/>
    <property type="molecule type" value="Genomic_DNA"/>
</dbReference>
<evidence type="ECO:0000313" key="1">
    <source>
        <dbReference type="EMBL" id="GAW72178.1"/>
    </source>
</evidence>
<evidence type="ECO:0000313" key="5">
    <source>
        <dbReference type="Proteomes" id="UP000216802"/>
    </source>
</evidence>
<reference evidence="1 4" key="1">
    <citation type="journal article" date="2017" name="Biosci Microbiota Food Health">
        <title>Genomic characterization reconfirms the taxonomic status of Lactobacillus parakefiri.</title>
        <authorList>
            <person name="Tanizawa Y."/>
            <person name="Kobayashi H."/>
            <person name="Kaminuma E."/>
            <person name="Sakamoto M."/>
            <person name="Ohkuma M."/>
            <person name="Nakamura Y."/>
            <person name="Arita M."/>
            <person name="Tohno M."/>
        </authorList>
    </citation>
    <scope>NUCLEOTIDE SEQUENCE [LARGE SCALE GENOMIC DNA]</scope>
    <source>
        <strain evidence="1 4">JCM 8573</strain>
    </source>
</reference>
<evidence type="ECO:0000313" key="3">
    <source>
        <dbReference type="EMBL" id="TDG94550.1"/>
    </source>
</evidence>
<dbReference type="EMBL" id="PUFL01000015">
    <property type="protein sequence ID" value="TDG94550.1"/>
    <property type="molecule type" value="Genomic_DNA"/>
</dbReference>
<dbReference type="OrthoDB" id="71707at2"/>
<evidence type="ECO:0000313" key="6">
    <source>
        <dbReference type="Proteomes" id="UP000294668"/>
    </source>
</evidence>
<dbReference type="EMBL" id="NCXI01000054">
    <property type="protein sequence ID" value="PAK81417.1"/>
    <property type="molecule type" value="Genomic_DNA"/>
</dbReference>
<dbReference type="Proteomes" id="UP000214739">
    <property type="component" value="Unassembled WGS sequence"/>
</dbReference>
<dbReference type="RefSeq" id="WP_057961750.1">
    <property type="nucleotide sequence ID" value="NZ_BAAAXO010000036.1"/>
</dbReference>